<dbReference type="Proteomes" id="UP000696573">
    <property type="component" value="Unassembled WGS sequence"/>
</dbReference>
<organism evidence="1 2">
    <name type="scientific">Clonostachys rhizophaga</name>
    <dbReference type="NCBI Taxonomy" id="160324"/>
    <lineage>
        <taxon>Eukaryota</taxon>
        <taxon>Fungi</taxon>
        <taxon>Dikarya</taxon>
        <taxon>Ascomycota</taxon>
        <taxon>Pezizomycotina</taxon>
        <taxon>Sordariomycetes</taxon>
        <taxon>Hypocreomycetidae</taxon>
        <taxon>Hypocreales</taxon>
        <taxon>Bionectriaceae</taxon>
        <taxon>Clonostachys</taxon>
    </lineage>
</organism>
<keyword evidence="2" id="KW-1185">Reference proteome</keyword>
<dbReference type="EMBL" id="CABFNQ020000645">
    <property type="protein sequence ID" value="CAH0020773.1"/>
    <property type="molecule type" value="Genomic_DNA"/>
</dbReference>
<evidence type="ECO:0000313" key="2">
    <source>
        <dbReference type="Proteomes" id="UP000696573"/>
    </source>
</evidence>
<dbReference type="AlphaFoldDB" id="A0A9N9VDZ8"/>
<name>A0A9N9VDZ8_9HYPO</name>
<evidence type="ECO:0000313" key="1">
    <source>
        <dbReference type="EMBL" id="CAH0020773.1"/>
    </source>
</evidence>
<comment type="caution">
    <text evidence="1">The sequence shown here is derived from an EMBL/GenBank/DDBJ whole genome shotgun (WGS) entry which is preliminary data.</text>
</comment>
<accession>A0A9N9VDZ8</accession>
<proteinExistence type="predicted"/>
<gene>
    <name evidence="1" type="ORF">CRHIZ90672A_00004588</name>
</gene>
<protein>
    <submittedName>
        <fullName evidence="1">Uncharacterized protein</fullName>
    </submittedName>
</protein>
<sequence length="96" mass="10908">MRPFEYGNTITSPKILSDAAQLLERHHQLLQLSLVVLLPFRERVPNISDRYLVKCAIGMHATNQPGVSPKPKLSHALVQRFESYTSFDFGCCRLIP</sequence>
<reference evidence="1" key="1">
    <citation type="submission" date="2021-10" db="EMBL/GenBank/DDBJ databases">
        <authorList>
            <person name="Piombo E."/>
        </authorList>
    </citation>
    <scope>NUCLEOTIDE SEQUENCE</scope>
</reference>
<feature type="non-terminal residue" evidence="1">
    <location>
        <position position="96"/>
    </location>
</feature>